<dbReference type="PANTHER" id="PTHR30560">
    <property type="entry name" value="TRIGGER FACTOR CHAPERONE AND PEPTIDYL-PROLYL CIS/TRANS ISOMERASE"/>
    <property type="match status" value="1"/>
</dbReference>
<dbReference type="Pfam" id="PF00254">
    <property type="entry name" value="FKBP_C"/>
    <property type="match status" value="1"/>
</dbReference>
<evidence type="ECO:0000259" key="15">
    <source>
        <dbReference type="PROSITE" id="PS50059"/>
    </source>
</evidence>
<dbReference type="InterPro" id="IPR005215">
    <property type="entry name" value="Trig_fac"/>
</dbReference>
<accession>A0A9D1JWM1</accession>
<dbReference type="PANTHER" id="PTHR30560:SF3">
    <property type="entry name" value="TRIGGER FACTOR-LIKE PROTEIN TIG, CHLOROPLASTIC"/>
    <property type="match status" value="1"/>
</dbReference>
<keyword evidence="5 12" id="KW-0132">Cell division</keyword>
<protein>
    <recommendedName>
        <fullName evidence="4 12">Trigger factor</fullName>
        <shortName evidence="12">TF</shortName>
        <ecNumber evidence="3 12">5.2.1.8</ecNumber>
    </recommendedName>
    <alternativeName>
        <fullName evidence="11 12">PPIase</fullName>
    </alternativeName>
</protein>
<comment type="similarity">
    <text evidence="2 12 14">Belongs to the FKBP-type PPIase family. Tig subfamily.</text>
</comment>
<dbReference type="AlphaFoldDB" id="A0A9D1JWM1"/>
<sequence>MFKKEKIKDLHYTVNGLISADELQTAADEILVEYGKKAKMPGFRPGHIPLNILRQKYNASAMGEAIDKLMNRDLNEYIADKKIRLAGTPKADLAGWEIGKDAEYTLEFDILPTLPAIDLEKFTVTKKTTKLDEAEVEKSLENIRKSRSVAEKQPDDYVAQNGDTAVIDFKGFLGDTAFDGGAAEKHHLVLGSGAFIPGFEDQVIGHRAGDEFDVNVKFPDEYHAANLAGKDARFAVKVHEVRKHTLPELNDELAKSVGHESVEKLREHIRTILNEQYEEAAKREMRNELLDILADKVKLDLPDVLVDQELNMAKQEHDRTHANCNGDCGNDHKWDEKKERKDAERRVKLGLILAEWGTQNKVEVTRDDLQQAVWAEAARYPDPKQVFEFYNKNQNALAMLRGMIFERKALDAMLTHVKTKEKAVKPEELFQQAPVR</sequence>
<evidence type="ECO:0000256" key="9">
    <source>
        <dbReference type="ARBA" id="ARBA00023306"/>
    </source>
</evidence>
<dbReference type="FunFam" id="3.10.50.40:FF:000001">
    <property type="entry name" value="Trigger factor"/>
    <property type="match status" value="1"/>
</dbReference>
<dbReference type="InterPro" id="IPR008881">
    <property type="entry name" value="Trigger_fac_ribosome-bd_bac"/>
</dbReference>
<evidence type="ECO:0000256" key="12">
    <source>
        <dbReference type="HAMAP-Rule" id="MF_00303"/>
    </source>
</evidence>
<dbReference type="InterPro" id="IPR036611">
    <property type="entry name" value="Trigger_fac_ribosome-bd_sf"/>
</dbReference>
<dbReference type="HAMAP" id="MF_00303">
    <property type="entry name" value="Trigger_factor_Tig"/>
    <property type="match status" value="1"/>
</dbReference>
<dbReference type="NCBIfam" id="TIGR00115">
    <property type="entry name" value="tig"/>
    <property type="match status" value="1"/>
</dbReference>
<dbReference type="EC" id="5.2.1.8" evidence="3 12"/>
<dbReference type="Gene3D" id="3.30.70.1050">
    <property type="entry name" value="Trigger factor ribosome-binding domain"/>
    <property type="match status" value="1"/>
</dbReference>
<dbReference type="Pfam" id="PF05697">
    <property type="entry name" value="Trigger_N"/>
    <property type="match status" value="1"/>
</dbReference>
<keyword evidence="8 12" id="KW-0413">Isomerase</keyword>
<feature type="domain" description="PPIase FKBP-type" evidence="15">
    <location>
        <begin position="162"/>
        <end position="244"/>
    </location>
</feature>
<dbReference type="PROSITE" id="PS50059">
    <property type="entry name" value="FKBP_PPIASE"/>
    <property type="match status" value="1"/>
</dbReference>
<name>A0A9D1JWM1_9PROT</name>
<dbReference type="SUPFAM" id="SSF109998">
    <property type="entry name" value="Triger factor/SurA peptide-binding domain-like"/>
    <property type="match status" value="1"/>
</dbReference>
<dbReference type="Gene3D" id="1.10.3120.10">
    <property type="entry name" value="Trigger factor, C-terminal domain"/>
    <property type="match status" value="1"/>
</dbReference>
<evidence type="ECO:0000313" key="17">
    <source>
        <dbReference type="Proteomes" id="UP000886742"/>
    </source>
</evidence>
<evidence type="ECO:0000256" key="10">
    <source>
        <dbReference type="ARBA" id="ARBA00024849"/>
    </source>
</evidence>
<comment type="function">
    <text evidence="10 12">Involved in protein export. Acts as a chaperone by maintaining the newly synthesized protein in an open conformation. Functions as a peptidyl-prolyl cis-trans isomerase.</text>
</comment>
<dbReference type="Pfam" id="PF05698">
    <property type="entry name" value="Trigger_C"/>
    <property type="match status" value="1"/>
</dbReference>
<dbReference type="InterPro" id="IPR001179">
    <property type="entry name" value="PPIase_FKBP_dom"/>
</dbReference>
<dbReference type="Proteomes" id="UP000886742">
    <property type="component" value="Unassembled WGS sequence"/>
</dbReference>
<evidence type="ECO:0000256" key="3">
    <source>
        <dbReference type="ARBA" id="ARBA00013194"/>
    </source>
</evidence>
<dbReference type="GO" id="GO:0003755">
    <property type="term" value="F:peptidyl-prolyl cis-trans isomerase activity"/>
    <property type="evidence" value="ECO:0007669"/>
    <property type="project" value="UniProtKB-UniRule"/>
</dbReference>
<evidence type="ECO:0000256" key="5">
    <source>
        <dbReference type="ARBA" id="ARBA00022618"/>
    </source>
</evidence>
<evidence type="ECO:0000256" key="8">
    <source>
        <dbReference type="ARBA" id="ARBA00023235"/>
    </source>
</evidence>
<proteinExistence type="inferred from homology"/>
<keyword evidence="7 12" id="KW-0143">Chaperone</keyword>
<dbReference type="InterPro" id="IPR008880">
    <property type="entry name" value="Trigger_fac_C"/>
</dbReference>
<evidence type="ECO:0000313" key="16">
    <source>
        <dbReference type="EMBL" id="HIS71034.1"/>
    </source>
</evidence>
<dbReference type="InterPro" id="IPR046357">
    <property type="entry name" value="PPIase_dom_sf"/>
</dbReference>
<evidence type="ECO:0000256" key="6">
    <source>
        <dbReference type="ARBA" id="ARBA00023110"/>
    </source>
</evidence>
<evidence type="ECO:0000256" key="13">
    <source>
        <dbReference type="PROSITE-ProRule" id="PRU00277"/>
    </source>
</evidence>
<dbReference type="InterPro" id="IPR027304">
    <property type="entry name" value="Trigger_fact/SurA_dom_sf"/>
</dbReference>
<evidence type="ECO:0000256" key="7">
    <source>
        <dbReference type="ARBA" id="ARBA00023186"/>
    </source>
</evidence>
<evidence type="ECO:0000256" key="1">
    <source>
        <dbReference type="ARBA" id="ARBA00000971"/>
    </source>
</evidence>
<dbReference type="EMBL" id="DVJI01000012">
    <property type="protein sequence ID" value="HIS71034.1"/>
    <property type="molecule type" value="Genomic_DNA"/>
</dbReference>
<evidence type="ECO:0000256" key="11">
    <source>
        <dbReference type="ARBA" id="ARBA00029986"/>
    </source>
</evidence>
<dbReference type="GO" id="GO:0015031">
    <property type="term" value="P:protein transport"/>
    <property type="evidence" value="ECO:0007669"/>
    <property type="project" value="UniProtKB-UniRule"/>
</dbReference>
<comment type="subcellular location">
    <subcellularLocation>
        <location evidence="12">Cytoplasm</location>
    </subcellularLocation>
    <text evidence="12">About half TF is bound to the ribosome near the polypeptide exit tunnel while the other half is free in the cytoplasm.</text>
</comment>
<dbReference type="GO" id="GO:0005737">
    <property type="term" value="C:cytoplasm"/>
    <property type="evidence" value="ECO:0007669"/>
    <property type="project" value="UniProtKB-SubCell"/>
</dbReference>
<dbReference type="GO" id="GO:0051083">
    <property type="term" value="P:'de novo' cotranslational protein folding"/>
    <property type="evidence" value="ECO:0007669"/>
    <property type="project" value="TreeGrafter"/>
</dbReference>
<dbReference type="SUPFAM" id="SSF102735">
    <property type="entry name" value="Trigger factor ribosome-binding domain"/>
    <property type="match status" value="1"/>
</dbReference>
<dbReference type="GO" id="GO:0044183">
    <property type="term" value="F:protein folding chaperone"/>
    <property type="evidence" value="ECO:0007669"/>
    <property type="project" value="TreeGrafter"/>
</dbReference>
<comment type="caution">
    <text evidence="16">The sequence shown here is derived from an EMBL/GenBank/DDBJ whole genome shotgun (WGS) entry which is preliminary data.</text>
</comment>
<comment type="catalytic activity">
    <reaction evidence="1 12 13">
        <text>[protein]-peptidylproline (omega=180) = [protein]-peptidylproline (omega=0)</text>
        <dbReference type="Rhea" id="RHEA:16237"/>
        <dbReference type="Rhea" id="RHEA-COMP:10747"/>
        <dbReference type="Rhea" id="RHEA-COMP:10748"/>
        <dbReference type="ChEBI" id="CHEBI:83833"/>
        <dbReference type="ChEBI" id="CHEBI:83834"/>
        <dbReference type="EC" id="5.2.1.8"/>
    </reaction>
</comment>
<evidence type="ECO:0000256" key="14">
    <source>
        <dbReference type="RuleBase" id="RU003914"/>
    </source>
</evidence>
<reference evidence="16" key="2">
    <citation type="journal article" date="2021" name="PeerJ">
        <title>Extensive microbial diversity within the chicken gut microbiome revealed by metagenomics and culture.</title>
        <authorList>
            <person name="Gilroy R."/>
            <person name="Ravi A."/>
            <person name="Getino M."/>
            <person name="Pursley I."/>
            <person name="Horton D.L."/>
            <person name="Alikhan N.F."/>
            <person name="Baker D."/>
            <person name="Gharbi K."/>
            <person name="Hall N."/>
            <person name="Watson M."/>
            <person name="Adriaenssens E.M."/>
            <person name="Foster-Nyarko E."/>
            <person name="Jarju S."/>
            <person name="Secka A."/>
            <person name="Antonio M."/>
            <person name="Oren A."/>
            <person name="Chaudhuri R.R."/>
            <person name="La Ragione R."/>
            <person name="Hildebrand F."/>
            <person name="Pallen M.J."/>
        </authorList>
    </citation>
    <scope>NUCLEOTIDE SEQUENCE</scope>
    <source>
        <strain evidence="16">ChiGjej3B3-5194</strain>
    </source>
</reference>
<keyword evidence="6 12" id="KW-0697">Rotamase</keyword>
<dbReference type="GO" id="GO:0043022">
    <property type="term" value="F:ribosome binding"/>
    <property type="evidence" value="ECO:0007669"/>
    <property type="project" value="TreeGrafter"/>
</dbReference>
<dbReference type="InterPro" id="IPR037041">
    <property type="entry name" value="Trigger_fac_C_sf"/>
</dbReference>
<gene>
    <name evidence="12" type="primary">tig</name>
    <name evidence="16" type="ORF">IAD02_03550</name>
</gene>
<reference evidence="16" key="1">
    <citation type="submission" date="2020-10" db="EMBL/GenBank/DDBJ databases">
        <authorList>
            <person name="Gilroy R."/>
        </authorList>
    </citation>
    <scope>NUCLEOTIDE SEQUENCE</scope>
    <source>
        <strain evidence="16">ChiGjej3B3-5194</strain>
    </source>
</reference>
<evidence type="ECO:0000256" key="4">
    <source>
        <dbReference type="ARBA" id="ARBA00016902"/>
    </source>
</evidence>
<keyword evidence="9 12" id="KW-0131">Cell cycle</keyword>
<comment type="domain">
    <text evidence="12">Consists of 3 domains; the N-terminus binds the ribosome, the middle domain has PPIase activity, while the C-terminus has intrinsic chaperone activity on its own.</text>
</comment>
<dbReference type="GO" id="GO:0051301">
    <property type="term" value="P:cell division"/>
    <property type="evidence" value="ECO:0007669"/>
    <property type="project" value="UniProtKB-KW"/>
</dbReference>
<keyword evidence="12" id="KW-0963">Cytoplasm</keyword>
<evidence type="ECO:0000256" key="2">
    <source>
        <dbReference type="ARBA" id="ARBA00005464"/>
    </source>
</evidence>
<dbReference type="SUPFAM" id="SSF54534">
    <property type="entry name" value="FKBP-like"/>
    <property type="match status" value="1"/>
</dbReference>
<dbReference type="PIRSF" id="PIRSF003095">
    <property type="entry name" value="Trigger_factor"/>
    <property type="match status" value="1"/>
</dbReference>
<dbReference type="Gene3D" id="3.10.50.40">
    <property type="match status" value="1"/>
</dbReference>
<organism evidence="16 17">
    <name type="scientific">Candidatus Enterousia intestinigallinarum</name>
    <dbReference type="NCBI Taxonomy" id="2840790"/>
    <lineage>
        <taxon>Bacteria</taxon>
        <taxon>Pseudomonadati</taxon>
        <taxon>Pseudomonadota</taxon>
        <taxon>Alphaproteobacteria</taxon>
        <taxon>Candidatus Enterousia</taxon>
    </lineage>
</organism>
<dbReference type="GO" id="GO:0043335">
    <property type="term" value="P:protein unfolding"/>
    <property type="evidence" value="ECO:0007669"/>
    <property type="project" value="TreeGrafter"/>
</dbReference>